<accession>A0A833SDH9</accession>
<evidence type="ECO:0000256" key="2">
    <source>
        <dbReference type="SAM" id="MobiDB-lite"/>
    </source>
</evidence>
<feature type="coiled-coil region" evidence="1">
    <location>
        <begin position="119"/>
        <end position="148"/>
    </location>
</feature>
<dbReference type="PANTHER" id="PTHR33324">
    <property type="entry name" value="EXPRESSED PROTEIN"/>
    <property type="match status" value="1"/>
</dbReference>
<keyword evidence="3" id="KW-0472">Membrane</keyword>
<protein>
    <recommendedName>
        <fullName evidence="6">No apical meristem-associated C-terminal domain-containing protein</fullName>
    </recommendedName>
</protein>
<evidence type="ECO:0000256" key="1">
    <source>
        <dbReference type="SAM" id="Coils"/>
    </source>
</evidence>
<dbReference type="AlphaFoldDB" id="A0A833SDH9"/>
<evidence type="ECO:0000313" key="4">
    <source>
        <dbReference type="EMBL" id="KAF4032882.1"/>
    </source>
</evidence>
<comment type="caution">
    <text evidence="4">The sequence shown here is derived from an EMBL/GenBank/DDBJ whole genome shotgun (WGS) entry which is preliminary data.</text>
</comment>
<gene>
    <name evidence="4" type="ORF">GN244_ATG15192</name>
</gene>
<keyword evidence="3" id="KW-1133">Transmembrane helix</keyword>
<feature type="transmembrane region" description="Helical" evidence="3">
    <location>
        <begin position="223"/>
        <end position="244"/>
    </location>
</feature>
<dbReference type="EMBL" id="WSZM01000452">
    <property type="protein sequence ID" value="KAF4032882.1"/>
    <property type="molecule type" value="Genomic_DNA"/>
</dbReference>
<proteinExistence type="predicted"/>
<dbReference type="PANTHER" id="PTHR33324:SF2">
    <property type="entry name" value="MYB_SANT-LIKE DNA-BINDING DOMAIN-CONTAINING PROTEIN"/>
    <property type="match status" value="1"/>
</dbReference>
<dbReference type="Proteomes" id="UP000602510">
    <property type="component" value="Unassembled WGS sequence"/>
</dbReference>
<evidence type="ECO:0008006" key="6">
    <source>
        <dbReference type="Google" id="ProtNLM"/>
    </source>
</evidence>
<sequence length="258" mass="29629">MREKNNTIEKQFREAIDFLAQTVSGITSESTLRGEGLKCCPYFYKLVDVFESRPSARPRVTSDSIDDEENNIAPPSVIIQRGKKRPLALDEENQDPKQQNKDPVDRLLDQQSKACKQRAEKTNRMLQIQETQRERHQCEVKLEKDQANVDFALKQIQLQTAQREGIVYVLLARQKLLAGGGSSAEVNRLLPSSIIQRAIPYGKLESLVKHKISQVPTPFCTHVAIVGQRVIFIIFFFFTSRLMLNPLRWNWIRNSHVV</sequence>
<name>A0A833SDH9_PHYIN</name>
<reference evidence="4" key="1">
    <citation type="submission" date="2020-04" db="EMBL/GenBank/DDBJ databases">
        <title>Hybrid Assembly of Korean Phytophthora infestans isolates.</title>
        <authorList>
            <person name="Prokchorchik M."/>
            <person name="Lee Y."/>
            <person name="Seo J."/>
            <person name="Cho J.-H."/>
            <person name="Park Y.-E."/>
            <person name="Jang D.-C."/>
            <person name="Im J.-S."/>
            <person name="Choi J.-G."/>
            <person name="Park H.-J."/>
            <person name="Lee G.-B."/>
            <person name="Lee Y.-G."/>
            <person name="Hong S.-Y."/>
            <person name="Cho K."/>
            <person name="Sohn K.H."/>
        </authorList>
    </citation>
    <scope>NUCLEOTIDE SEQUENCE</scope>
    <source>
        <strain evidence="4">KR_1_A1</strain>
    </source>
</reference>
<keyword evidence="3" id="KW-0812">Transmembrane</keyword>
<feature type="region of interest" description="Disordered" evidence="2">
    <location>
        <begin position="87"/>
        <end position="106"/>
    </location>
</feature>
<keyword evidence="1" id="KW-0175">Coiled coil</keyword>
<organism evidence="4 5">
    <name type="scientific">Phytophthora infestans</name>
    <name type="common">Potato late blight agent</name>
    <name type="synonym">Botrytis infestans</name>
    <dbReference type="NCBI Taxonomy" id="4787"/>
    <lineage>
        <taxon>Eukaryota</taxon>
        <taxon>Sar</taxon>
        <taxon>Stramenopiles</taxon>
        <taxon>Oomycota</taxon>
        <taxon>Peronosporomycetes</taxon>
        <taxon>Peronosporales</taxon>
        <taxon>Peronosporaceae</taxon>
        <taxon>Phytophthora</taxon>
    </lineage>
</organism>
<feature type="region of interest" description="Disordered" evidence="2">
    <location>
        <begin position="55"/>
        <end position="82"/>
    </location>
</feature>
<evidence type="ECO:0000313" key="5">
    <source>
        <dbReference type="Proteomes" id="UP000602510"/>
    </source>
</evidence>
<keyword evidence="5" id="KW-1185">Reference proteome</keyword>
<feature type="compositionally biased region" description="Basic and acidic residues" evidence="2">
    <location>
        <begin position="94"/>
        <end position="106"/>
    </location>
</feature>
<evidence type="ECO:0000256" key="3">
    <source>
        <dbReference type="SAM" id="Phobius"/>
    </source>
</evidence>